<keyword evidence="1" id="KW-0675">Receptor</keyword>
<name>A0A2I6J1K2_VACCV</name>
<protein>
    <submittedName>
        <fullName evidence="1">Toll/IL1-receptor</fullName>
    </submittedName>
</protein>
<reference evidence="1" key="1">
    <citation type="journal article" date="2018" name="Emerg. Infect. Dis.">
        <title>Ocular Vaccinia Infection in Dairy Worker, Brazil.</title>
        <authorList>
            <person name="Teixeira Lima M."/>
            <person name="Pereira Oliveira G."/>
            <person name="Bretas de Oliveira D."/>
            <person name="Mesquita Vaz S."/>
            <person name="de Souza Trindade G."/>
            <person name="Santos Abrahao J."/>
            <person name="Geessien Kroon E."/>
        </authorList>
    </citation>
    <scope>NUCLEOTIDE SEQUENCE [LARGE SCALE GENOMIC DNA]</scope>
    <source>
        <strain evidence="1">CEyV1</strain>
    </source>
</reference>
<evidence type="ECO:0000313" key="1">
    <source>
        <dbReference type="EMBL" id="AUL80334.1"/>
    </source>
</evidence>
<proteinExistence type="predicted"/>
<dbReference type="Proteomes" id="UP000270450">
    <property type="component" value="Segment"/>
</dbReference>
<dbReference type="EMBL" id="MG012795">
    <property type="protein sequence ID" value="AUL80334.1"/>
    <property type="molecule type" value="Genomic_DNA"/>
</dbReference>
<accession>A0A2I6J1K2</accession>
<dbReference type="InterPro" id="IPR043018">
    <property type="entry name" value="Poxvirus_sf"/>
</dbReference>
<sequence length="59" mass="6812">MALAERISDSIPISELSRLRYNLYKYLRGHTESIEDEFDYFEDDESSTCSALTVSETDV</sequence>
<organism evidence="1">
    <name type="scientific">Vaccinia virus</name>
    <name type="common">VACV</name>
    <name type="synonym">Orthopoxvirus vaccinia</name>
    <dbReference type="NCBI Taxonomy" id="10245"/>
    <lineage>
        <taxon>Viruses</taxon>
        <taxon>Varidnaviria</taxon>
        <taxon>Bamfordvirae</taxon>
        <taxon>Nucleocytoviricota</taxon>
        <taxon>Pokkesviricetes</taxon>
        <taxon>Chitovirales</taxon>
        <taxon>Poxviridae</taxon>
        <taxon>Chordopoxvirinae</taxon>
        <taxon>Orthopoxvirus</taxon>
    </lineage>
</organism>
<dbReference type="Gene3D" id="1.10.437.20">
    <property type="entry name" value="dsDNA poxvirus"/>
    <property type="match status" value="1"/>
</dbReference>